<evidence type="ECO:0000256" key="9">
    <source>
        <dbReference type="ARBA" id="ARBA00023242"/>
    </source>
</evidence>
<keyword evidence="13" id="KW-1185">Reference proteome</keyword>
<dbReference type="Proteomes" id="UP000019149">
    <property type="component" value="Unassembled WGS sequence"/>
</dbReference>
<evidence type="ECO:0000256" key="5">
    <source>
        <dbReference type="ARBA" id="ARBA00022701"/>
    </source>
</evidence>
<dbReference type="GO" id="GO:0005868">
    <property type="term" value="C:cytoplasmic dynein complex"/>
    <property type="evidence" value="ECO:0007669"/>
    <property type="project" value="TreeGrafter"/>
</dbReference>
<evidence type="ECO:0000256" key="1">
    <source>
        <dbReference type="ARBA" id="ARBA00004123"/>
    </source>
</evidence>
<dbReference type="EMBL" id="LK028577">
    <property type="protein sequence ID" value="CDS17833.1"/>
    <property type="molecule type" value="Genomic_DNA"/>
</dbReference>
<dbReference type="Proteomes" id="UP000492820">
    <property type="component" value="Unassembled WGS sequence"/>
</dbReference>
<dbReference type="WBParaSite" id="EgrG_001060300">
    <property type="protein sequence ID" value="EgrG_001060300"/>
    <property type="gene ID" value="EgrG_001060300"/>
</dbReference>
<keyword evidence="10" id="KW-0243">Dynein</keyword>
<evidence type="ECO:0000256" key="6">
    <source>
        <dbReference type="ARBA" id="ARBA00022816"/>
    </source>
</evidence>
<evidence type="ECO:0000256" key="10">
    <source>
        <dbReference type="RuleBase" id="RU365010"/>
    </source>
</evidence>
<dbReference type="Pfam" id="PF01221">
    <property type="entry name" value="Dynein_light"/>
    <property type="match status" value="1"/>
</dbReference>
<dbReference type="GO" id="GO:0005634">
    <property type="term" value="C:nucleus"/>
    <property type="evidence" value="ECO:0007669"/>
    <property type="project" value="UniProtKB-SubCell"/>
</dbReference>
<dbReference type="PANTHER" id="PTHR11886:SF35">
    <property type="entry name" value="DYNEIN LIGHT CHAIN"/>
    <property type="match status" value="1"/>
</dbReference>
<dbReference type="OrthoDB" id="10033309at2759"/>
<reference evidence="11 14" key="2">
    <citation type="journal article" date="2013" name="Nature">
        <title>The genomes of four tapeworm species reveal adaptations to parasitism.</title>
        <authorList>
            <person name="Tsai I.J."/>
            <person name="Zarowiecki M."/>
            <person name="Holroyd N."/>
            <person name="Garciarrubio A."/>
            <person name="Sanchez-Flores A."/>
            <person name="Brooks K.L."/>
            <person name="Tracey A."/>
            <person name="Bobes R.J."/>
            <person name="Fragoso G."/>
            <person name="Sciutto E."/>
            <person name="Aslett M."/>
            <person name="Beasley H."/>
            <person name="Bennett H.M."/>
            <person name="Cai J."/>
            <person name="Camicia F."/>
            <person name="Clark R."/>
            <person name="Cucher M."/>
            <person name="De Silva N."/>
            <person name="Day T.A."/>
            <person name="Deplazes P."/>
            <person name="Estrada K."/>
            <person name="Fernandez C."/>
            <person name="Holland P.W."/>
            <person name="Hou J."/>
            <person name="Hu S."/>
            <person name="Huckvale T."/>
            <person name="Hung S.S."/>
            <person name="Kamenetzky L."/>
            <person name="Keane J.A."/>
            <person name="Kiss F."/>
            <person name="Koziol U."/>
            <person name="Lambert O."/>
            <person name="Liu K."/>
            <person name="Luo X."/>
            <person name="Luo Y."/>
            <person name="Macchiaroli N."/>
            <person name="Nichol S."/>
            <person name="Paps J."/>
            <person name="Parkinson J."/>
            <person name="Pouchkina-Stantcheva N."/>
            <person name="Riddiford N."/>
            <person name="Rosenzvit M."/>
            <person name="Salinas G."/>
            <person name="Wasmuth J.D."/>
            <person name="Zamanian M."/>
            <person name="Zheng Y."/>
            <person name="Cai X."/>
            <person name="Soberon X."/>
            <person name="Olson P.D."/>
            <person name="Laclette J.P."/>
            <person name="Brehm K."/>
            <person name="Berriman M."/>
            <person name="Garciarrubio A."/>
            <person name="Bobes R.J."/>
            <person name="Fragoso G."/>
            <person name="Sanchez-Flores A."/>
            <person name="Estrada K."/>
            <person name="Cevallos M.A."/>
            <person name="Morett E."/>
            <person name="Gonzalez V."/>
            <person name="Portillo T."/>
            <person name="Ochoa-Leyva A."/>
            <person name="Jose M.V."/>
            <person name="Sciutto E."/>
            <person name="Landa A."/>
            <person name="Jimenez L."/>
            <person name="Valdes V."/>
            <person name="Carrero J.C."/>
            <person name="Larralde C."/>
            <person name="Morales-Montor J."/>
            <person name="Limon-Lason J."/>
            <person name="Soberon X."/>
            <person name="Laclette J.P."/>
        </authorList>
    </citation>
    <scope>NUCLEOTIDE SEQUENCE [LARGE SCALE GENOMIC DNA]</scope>
</reference>
<organism evidence="12 13">
    <name type="scientific">Echinococcus granulosus</name>
    <name type="common">Hydatid tapeworm</name>
    <dbReference type="NCBI Taxonomy" id="6210"/>
    <lineage>
        <taxon>Eukaryota</taxon>
        <taxon>Metazoa</taxon>
        <taxon>Spiralia</taxon>
        <taxon>Lophotrochozoa</taxon>
        <taxon>Platyhelminthes</taxon>
        <taxon>Cestoda</taxon>
        <taxon>Eucestoda</taxon>
        <taxon>Cyclophyllidea</taxon>
        <taxon>Taeniidae</taxon>
        <taxon>Echinococcus</taxon>
        <taxon>Echinococcus granulosus group</taxon>
    </lineage>
</organism>
<dbReference type="GeneID" id="36338903"/>
<dbReference type="RefSeq" id="XP_024353111.1">
    <property type="nucleotide sequence ID" value="XM_024492437.1"/>
</dbReference>
<keyword evidence="8 10" id="KW-0206">Cytoskeleton</keyword>
<evidence type="ECO:0000313" key="13">
    <source>
        <dbReference type="Proteomes" id="UP000019149"/>
    </source>
</evidence>
<keyword evidence="5 10" id="KW-0493">Microtubule</keyword>
<dbReference type="OMA" id="CSEMTPE"/>
<dbReference type="EMBL" id="APAU02000016">
    <property type="protein sequence ID" value="EUB61915.1"/>
    <property type="molecule type" value="Genomic_DNA"/>
</dbReference>
<reference evidence="12 13" key="1">
    <citation type="journal article" date="2013" name="Nat. Genet.">
        <title>The genome of the hydatid tapeworm Echinococcus granulosus.</title>
        <authorList>
            <person name="Zheng H."/>
            <person name="Zhang W."/>
            <person name="Zhang L."/>
            <person name="Zhang Z."/>
            <person name="Li J."/>
            <person name="Lu G."/>
            <person name="Zhu Y."/>
            <person name="Wang Y."/>
            <person name="Huang Y."/>
            <person name="Liu J."/>
            <person name="Kang H."/>
            <person name="Chen J."/>
            <person name="Wang L."/>
            <person name="Chen A."/>
            <person name="Yu S."/>
            <person name="Gao Z."/>
            <person name="Jin L."/>
            <person name="Gu W."/>
            <person name="Wang Z."/>
            <person name="Zhao L."/>
            <person name="Shi B."/>
            <person name="Wen H."/>
            <person name="Lin R."/>
            <person name="Jones M.K."/>
            <person name="Brejova B."/>
            <person name="Vinar T."/>
            <person name="Zhao G."/>
            <person name="McManus D.P."/>
            <person name="Chen Z."/>
            <person name="Zhou Y."/>
            <person name="Wang S."/>
        </authorList>
    </citation>
    <scope>NUCLEOTIDE SEQUENCE [LARGE SCALE GENOMIC DNA]</scope>
</reference>
<protein>
    <recommendedName>
        <fullName evidence="10">Dynein light chain</fullName>
    </recommendedName>
</protein>
<dbReference type="GO" id="GO:0045505">
    <property type="term" value="F:dynein intermediate chain binding"/>
    <property type="evidence" value="ECO:0007669"/>
    <property type="project" value="TreeGrafter"/>
</dbReference>
<dbReference type="SMART" id="SM01375">
    <property type="entry name" value="Dynein_light"/>
    <property type="match status" value="1"/>
</dbReference>
<evidence type="ECO:0000256" key="4">
    <source>
        <dbReference type="ARBA" id="ARBA00022490"/>
    </source>
</evidence>
<dbReference type="PANTHER" id="PTHR11886">
    <property type="entry name" value="DYNEIN LIGHT CHAIN"/>
    <property type="match status" value="1"/>
</dbReference>
<comment type="subcellular location">
    <subcellularLocation>
        <location evidence="2 10">Cytoplasm</location>
        <location evidence="2 10">Cytoskeleton</location>
    </subcellularLocation>
    <subcellularLocation>
        <location evidence="1">Nucleus</location>
    </subcellularLocation>
</comment>
<keyword evidence="10" id="KW-0505">Motor protein</keyword>
<dbReference type="InterPro" id="IPR001372">
    <property type="entry name" value="Dynein_light_chain_typ-1/2"/>
</dbReference>
<proteinExistence type="inferred from homology"/>
<dbReference type="CTD" id="36338903"/>
<reference evidence="15" key="4">
    <citation type="submission" date="2020-10" db="UniProtKB">
        <authorList>
            <consortium name="WormBaseParasite"/>
        </authorList>
    </citation>
    <scope>IDENTIFICATION</scope>
</reference>
<reference evidence="11" key="3">
    <citation type="submission" date="2014-06" db="EMBL/GenBank/DDBJ databases">
        <authorList>
            <person name="Aslett M."/>
        </authorList>
    </citation>
    <scope>NUCLEOTIDE SEQUENCE</scope>
</reference>
<dbReference type="GO" id="GO:0015031">
    <property type="term" value="P:protein transport"/>
    <property type="evidence" value="ECO:0007669"/>
    <property type="project" value="UniProtKB-KW"/>
</dbReference>
<name>U6J1I3_ECHGR</name>
<evidence type="ECO:0000313" key="11">
    <source>
        <dbReference type="EMBL" id="CDS17833.1"/>
    </source>
</evidence>
<dbReference type="FunFam" id="3.30.740.10:FF:000005">
    <property type="entry name" value="Dynein light chain"/>
    <property type="match status" value="1"/>
</dbReference>
<dbReference type="STRING" id="6210.U6J1I3"/>
<keyword evidence="4 10" id="KW-0963">Cytoplasm</keyword>
<sequence>MLNLQRSDSSAESRKYSFEEEAIYSHSPGARQDRRRVTYTYENNQLLEDGQPVKATIHCSEMTPEMEAWAVDCAAIALINRASIKQAAAYIKKEFDKKFGPSWQCVVGSNYGSYVSHFEGSFIYFLLKNFTVLLYQI</sequence>
<keyword evidence="7" id="KW-0653">Protein transport</keyword>
<evidence type="ECO:0000313" key="15">
    <source>
        <dbReference type="WBParaSite" id="EgrG_001060300"/>
    </source>
</evidence>
<keyword evidence="6" id="KW-0509">mRNA transport</keyword>
<evidence type="ECO:0000313" key="14">
    <source>
        <dbReference type="Proteomes" id="UP000492820"/>
    </source>
</evidence>
<dbReference type="InterPro" id="IPR037177">
    <property type="entry name" value="DLC_sf"/>
</dbReference>
<gene>
    <name evidence="12 15" type="ORF">EGR_03188</name>
    <name evidence="11" type="ORF">EgrG_001060300</name>
</gene>
<accession>U6J1I3</accession>
<evidence type="ECO:0000256" key="3">
    <source>
        <dbReference type="ARBA" id="ARBA00022448"/>
    </source>
</evidence>
<keyword evidence="9" id="KW-0539">Nucleus</keyword>
<dbReference type="GO" id="GO:0007017">
    <property type="term" value="P:microtubule-based process"/>
    <property type="evidence" value="ECO:0007669"/>
    <property type="project" value="InterPro"/>
</dbReference>
<evidence type="ECO:0000313" key="12">
    <source>
        <dbReference type="EMBL" id="EUB61915.1"/>
    </source>
</evidence>
<evidence type="ECO:0000256" key="2">
    <source>
        <dbReference type="ARBA" id="ARBA00004245"/>
    </source>
</evidence>
<dbReference type="GO" id="GO:0005874">
    <property type="term" value="C:microtubule"/>
    <property type="evidence" value="ECO:0007669"/>
    <property type="project" value="UniProtKB-KW"/>
</dbReference>
<dbReference type="AlphaFoldDB" id="U6J1I3"/>
<dbReference type="GO" id="GO:0051028">
    <property type="term" value="P:mRNA transport"/>
    <property type="evidence" value="ECO:0007669"/>
    <property type="project" value="UniProtKB-KW"/>
</dbReference>
<comment type="similarity">
    <text evidence="10">Belongs to the dynein light chain family.</text>
</comment>
<keyword evidence="3" id="KW-0813">Transport</keyword>
<dbReference type="Gene3D" id="3.30.740.10">
    <property type="entry name" value="Protein Inhibitor Of Neuronal Nitric Oxide Synthase"/>
    <property type="match status" value="1"/>
</dbReference>
<evidence type="ECO:0000256" key="7">
    <source>
        <dbReference type="ARBA" id="ARBA00022927"/>
    </source>
</evidence>
<dbReference type="SUPFAM" id="SSF54648">
    <property type="entry name" value="DLC"/>
    <property type="match status" value="1"/>
</dbReference>
<evidence type="ECO:0000256" key="8">
    <source>
        <dbReference type="ARBA" id="ARBA00023212"/>
    </source>
</evidence>
<dbReference type="KEGG" id="egl:EGR_03188"/>